<comment type="caution">
    <text evidence="2">The sequence shown here is derived from an EMBL/GenBank/DDBJ whole genome shotgun (WGS) entry which is preliminary data.</text>
</comment>
<protein>
    <submittedName>
        <fullName evidence="2">DUF1800 family protein</fullName>
    </submittedName>
</protein>
<dbReference type="Pfam" id="PF08811">
    <property type="entry name" value="DUF1800"/>
    <property type="match status" value="1"/>
</dbReference>
<gene>
    <name evidence="2" type="ORF">ACFQ3T_06715</name>
</gene>
<name>A0ABW3QPW9_9PSEU</name>
<accession>A0ABW3QPW9</accession>
<reference evidence="3" key="1">
    <citation type="journal article" date="2019" name="Int. J. Syst. Evol. Microbiol.">
        <title>The Global Catalogue of Microorganisms (GCM) 10K type strain sequencing project: providing services to taxonomists for standard genome sequencing and annotation.</title>
        <authorList>
            <consortium name="The Broad Institute Genomics Platform"/>
            <consortium name="The Broad Institute Genome Sequencing Center for Infectious Disease"/>
            <person name="Wu L."/>
            <person name="Ma J."/>
        </authorList>
    </citation>
    <scope>NUCLEOTIDE SEQUENCE [LARGE SCALE GENOMIC DNA]</scope>
    <source>
        <strain evidence="3">CCUG 60214</strain>
    </source>
</reference>
<dbReference type="RefSeq" id="WP_380721187.1">
    <property type="nucleotide sequence ID" value="NZ_JBHTLK010000020.1"/>
</dbReference>
<proteinExistence type="predicted"/>
<sequence>MMAGIGGLLAAGGLSWFGKGLLEDEPATTENTAQPVSDAVERRSAPSAAQPTAPGAAPLPSRPVDDAPKVAGSFADRDTSYSRAVAPEEAYTGPAGLAASPKVAAEEVAQAENVVKTPLTGESKLHLLRRLTFGPTPADVAEVEKLGIDDWIERQLRPEELDDPIADRVLEKFPLVSMTTAELLATIERFSWSAMVEVRDATLARQLWSKRQLLEVMVEFWHNHLHVPIPGDSWDTAVFHDREVIRKHALGKFADLLRASARSPSMLWYLSNALSNRESVNENYGREVLELHTVGIDGGYNEEDVRNSAYILSGRTATWEGEFHYDPAKHWVGEVHALGFSDANASPDEGLAVGDRYLDHLARLPATARRIAGKLAVRFVSDNPPQSLVDRLAQAYLDNDTAIVPVLRVLFRSLEFWAAPGQKLRRPGENYTATARVLDVLPGDATGKGLESFSVWDMGPLGQAPLGWTSPDGYPDVAGAWRSTHITLGQWNAHRVLVHGHRPGLTFRKPESLVEDPPATTGEYLDALARRLLFQPLRASERQALLDYLEAKDDAPVGEPPLGGHIAEVAALMLDSINHSLR</sequence>
<keyword evidence="3" id="KW-1185">Reference proteome</keyword>
<evidence type="ECO:0000256" key="1">
    <source>
        <dbReference type="SAM" id="MobiDB-lite"/>
    </source>
</evidence>
<dbReference type="Proteomes" id="UP001597168">
    <property type="component" value="Unassembled WGS sequence"/>
</dbReference>
<evidence type="ECO:0000313" key="2">
    <source>
        <dbReference type="EMBL" id="MFD1146808.1"/>
    </source>
</evidence>
<evidence type="ECO:0000313" key="3">
    <source>
        <dbReference type="Proteomes" id="UP001597168"/>
    </source>
</evidence>
<feature type="region of interest" description="Disordered" evidence="1">
    <location>
        <begin position="25"/>
        <end position="83"/>
    </location>
</feature>
<organism evidence="2 3">
    <name type="scientific">Saccharothrix hoggarensis</name>
    <dbReference type="NCBI Taxonomy" id="913853"/>
    <lineage>
        <taxon>Bacteria</taxon>
        <taxon>Bacillati</taxon>
        <taxon>Actinomycetota</taxon>
        <taxon>Actinomycetes</taxon>
        <taxon>Pseudonocardiales</taxon>
        <taxon>Pseudonocardiaceae</taxon>
        <taxon>Saccharothrix</taxon>
    </lineage>
</organism>
<dbReference type="EMBL" id="JBHTLK010000020">
    <property type="protein sequence ID" value="MFD1146808.1"/>
    <property type="molecule type" value="Genomic_DNA"/>
</dbReference>
<dbReference type="InterPro" id="IPR014917">
    <property type="entry name" value="DUF1800"/>
</dbReference>